<comment type="subcellular location">
    <subcellularLocation>
        <location evidence="1">Cell membrane</location>
        <topology evidence="1">Single-pass membrane protein</topology>
    </subcellularLocation>
</comment>
<evidence type="ECO:0000313" key="9">
    <source>
        <dbReference type="EMBL" id="XDI38566.1"/>
    </source>
</evidence>
<dbReference type="RefSeq" id="WP_368505842.1">
    <property type="nucleotide sequence ID" value="NZ_CP162551.1"/>
</dbReference>
<accession>A0AB39BZ12</accession>
<dbReference type="EMBL" id="CP162551">
    <property type="protein sequence ID" value="XDI38566.1"/>
    <property type="molecule type" value="Genomic_DNA"/>
</dbReference>
<name>A0AB39BZ12_9BACI</name>
<proteinExistence type="inferred from homology"/>
<dbReference type="InterPro" id="IPR018920">
    <property type="entry name" value="EssA/YueC"/>
</dbReference>
<dbReference type="Pfam" id="PF10661">
    <property type="entry name" value="EssA"/>
    <property type="match status" value="1"/>
</dbReference>
<reference evidence="9" key="1">
    <citation type="submission" date="2024-07" db="EMBL/GenBank/DDBJ databases">
        <title>Identification and characteristics of an arsenic-resistant bacterial isolate, which belongs to a novel species.</title>
        <authorList>
            <person name="Juszczyk A."/>
            <person name="Kowalczyk A."/>
            <person name="Was K."/>
            <person name="Kosowicz W."/>
            <person name="Budzyn A."/>
            <person name="Latowski D."/>
        </authorList>
    </citation>
    <scope>NUCLEOTIDE SEQUENCE</scope>
    <source>
        <strain evidence="9">As8PL</strain>
    </source>
</reference>
<evidence type="ECO:0000256" key="3">
    <source>
        <dbReference type="ARBA" id="ARBA00022475"/>
    </source>
</evidence>
<feature type="transmembrane region" description="Helical" evidence="7">
    <location>
        <begin position="129"/>
        <end position="152"/>
    </location>
</feature>
<evidence type="ECO:0000256" key="6">
    <source>
        <dbReference type="ARBA" id="ARBA00023136"/>
    </source>
</evidence>
<evidence type="ECO:0000256" key="7">
    <source>
        <dbReference type="SAM" id="Phobius"/>
    </source>
</evidence>
<feature type="signal peptide" evidence="8">
    <location>
        <begin position="1"/>
        <end position="29"/>
    </location>
</feature>
<comment type="similarity">
    <text evidence="2">Belongs to the EssA family.</text>
</comment>
<dbReference type="AlphaFoldDB" id="A0AB39BZ12"/>
<dbReference type="NCBIfam" id="TIGR03927">
    <property type="entry name" value="T7SS_EssA_Firm"/>
    <property type="match status" value="1"/>
</dbReference>
<evidence type="ECO:0000256" key="2">
    <source>
        <dbReference type="ARBA" id="ARBA00008570"/>
    </source>
</evidence>
<evidence type="ECO:0000256" key="5">
    <source>
        <dbReference type="ARBA" id="ARBA00022989"/>
    </source>
</evidence>
<evidence type="ECO:0000256" key="1">
    <source>
        <dbReference type="ARBA" id="ARBA00004162"/>
    </source>
</evidence>
<dbReference type="GO" id="GO:0005886">
    <property type="term" value="C:plasma membrane"/>
    <property type="evidence" value="ECO:0007669"/>
    <property type="project" value="UniProtKB-SubCell"/>
</dbReference>
<keyword evidence="4 7" id="KW-0812">Transmembrane</keyword>
<dbReference type="InterPro" id="IPR034026">
    <property type="entry name" value="EssA"/>
</dbReference>
<evidence type="ECO:0000256" key="4">
    <source>
        <dbReference type="ARBA" id="ARBA00022692"/>
    </source>
</evidence>
<keyword evidence="6 7" id="KW-0472">Membrane</keyword>
<gene>
    <name evidence="9" type="primary">essA</name>
    <name evidence="9" type="ORF">AB3N04_09765</name>
</gene>
<sequence>MRVMKVNSKITLTLLFCFMAMLLPSIILAEEAKIAEPQQYQERNIKVDLNYYREDEQKRRQAIPEEQRVLTFNQRELSYFTDVYDQLFLQSNLDTNTIATKAEQLQLFSGGEDSIPVNRSAQVESTTSFIQVSTLLIISVILIIAILMIVVIPKVIRKPTKYDQL</sequence>
<keyword evidence="3" id="KW-1003">Cell membrane</keyword>
<evidence type="ECO:0000256" key="8">
    <source>
        <dbReference type="SAM" id="SignalP"/>
    </source>
</evidence>
<keyword evidence="5 7" id="KW-1133">Transmembrane helix</keyword>
<keyword evidence="8" id="KW-0732">Signal</keyword>
<protein>
    <submittedName>
        <fullName evidence="9">Type VII secretion protein EssA</fullName>
    </submittedName>
</protein>
<organism evidence="9">
    <name type="scientific">Alkalihalophilus sp. As8PL</name>
    <dbReference type="NCBI Taxonomy" id="3237103"/>
    <lineage>
        <taxon>Bacteria</taxon>
        <taxon>Bacillati</taxon>
        <taxon>Bacillota</taxon>
        <taxon>Bacilli</taxon>
        <taxon>Bacillales</taxon>
        <taxon>Bacillaceae</taxon>
        <taxon>Alkalihalophilus</taxon>
    </lineage>
</organism>
<feature type="chain" id="PRO_5044236410" evidence="8">
    <location>
        <begin position="30"/>
        <end position="165"/>
    </location>
</feature>